<accession>A0ABX5CS64</accession>
<keyword evidence="6" id="KW-0969">Cilium</keyword>
<feature type="transmembrane region" description="Helical" evidence="4">
    <location>
        <begin position="292"/>
        <end position="311"/>
    </location>
</feature>
<proteinExistence type="predicted"/>
<evidence type="ECO:0000313" key="6">
    <source>
        <dbReference type="EMBL" id="PRO69747.1"/>
    </source>
</evidence>
<reference evidence="7" key="1">
    <citation type="journal article" date="2020" name="Int. J. Syst. Evol. Microbiol.">
        <title>Alteromonas alba sp. nov., a marine bacterium isolated from the seawater of the West Pacific Ocean.</title>
        <authorList>
            <person name="Sun C."/>
            <person name="Wu Y.-H."/>
            <person name="Xamxidin M."/>
            <person name="Cheng H."/>
            <person name="Xu X.-W."/>
        </authorList>
    </citation>
    <scope>NUCLEOTIDE SEQUENCE [LARGE SCALE GENOMIC DNA]</scope>
    <source>
        <strain evidence="7">9a2</strain>
    </source>
</reference>
<keyword evidence="4" id="KW-1133">Transmembrane helix</keyword>
<feature type="domain" description="OmpA-like" evidence="5">
    <location>
        <begin position="467"/>
        <end position="587"/>
    </location>
</feature>
<gene>
    <name evidence="6" type="ORF">C6Y39_05650</name>
</gene>
<evidence type="ECO:0000256" key="2">
    <source>
        <dbReference type="ARBA" id="ARBA00023136"/>
    </source>
</evidence>
<keyword evidence="7" id="KW-1185">Reference proteome</keyword>
<dbReference type="InterPro" id="IPR006664">
    <property type="entry name" value="OMP_bac"/>
</dbReference>
<dbReference type="RefSeq" id="WP_105930333.1">
    <property type="nucleotide sequence ID" value="NZ_PVNO01000022.1"/>
</dbReference>
<dbReference type="InterPro" id="IPR036737">
    <property type="entry name" value="OmpA-like_sf"/>
</dbReference>
<keyword evidence="6" id="KW-0282">Flagellum</keyword>
<organism evidence="6 7">
    <name type="scientific">Alteromonas gracilis</name>
    <dbReference type="NCBI Taxonomy" id="1479524"/>
    <lineage>
        <taxon>Bacteria</taxon>
        <taxon>Pseudomonadati</taxon>
        <taxon>Pseudomonadota</taxon>
        <taxon>Gammaproteobacteria</taxon>
        <taxon>Alteromonadales</taxon>
        <taxon>Alteromonadaceae</taxon>
        <taxon>Alteromonas/Salinimonas group</taxon>
        <taxon>Alteromonas</taxon>
    </lineage>
</organism>
<dbReference type="Proteomes" id="UP000239539">
    <property type="component" value="Unassembled WGS sequence"/>
</dbReference>
<evidence type="ECO:0000313" key="7">
    <source>
        <dbReference type="Proteomes" id="UP000239539"/>
    </source>
</evidence>
<dbReference type="Gene3D" id="3.30.1330.60">
    <property type="entry name" value="OmpA-like domain"/>
    <property type="match status" value="1"/>
</dbReference>
<sequence length="587" mass="64368">MTDKVPPSEFTDNSLEKVRELLIGRDDKFVREKLDHDAKGFVSNVVSEALLERESKDGSVNKVLVPLVEKSLNRSIEANSEKIVGTLYPLVGALVRKAVSAFLVEFVERTNALIENSLSPKSISWRFKAWQSGIKYSEYVAAQIYQYQVQQLLVIHRETGTLLHSISADPEKEKDADLISSMLVAINDFVADAFGVSSNEPENELGEIKTEDFTLLIKIGPQALLVAAVTGSIPPEVRGKLQQALEDFHRFYQQPLINYEGDNAAFDGCETILADCLVSEKKEGEGKKSKRLVGAALLLVVLIALCTLSFLRLSLSILKSDLHELSPPPGVVVTDAYISNGKVHAKILRDPAADNIEKWFSDSDIDLSRIIVSEEPFVSLKPSIVERKLEKLIRDYPLSEHETISLDKQNDNKWIVLGDVFASTAINLTQKINNLPGISSLEVDTSPLSIKAEYEIDNAALQKVALTRLVNKVSSQSVLFATNQEALSEVQLAKLEILANDVKQLLSVAKKTNTIVSIVVMGASDNSGSSARNRELSQKRAENVVNSLISLGVESSVLIPVSLGELPLQNPSMGRSVMLNVLISSAL</sequence>
<evidence type="ECO:0000256" key="3">
    <source>
        <dbReference type="PROSITE-ProRule" id="PRU00473"/>
    </source>
</evidence>
<dbReference type="PROSITE" id="PS51123">
    <property type="entry name" value="OMPA_2"/>
    <property type="match status" value="1"/>
</dbReference>
<dbReference type="Pfam" id="PF00691">
    <property type="entry name" value="OmpA"/>
    <property type="match status" value="1"/>
</dbReference>
<dbReference type="PRINTS" id="PR01021">
    <property type="entry name" value="OMPADOMAIN"/>
</dbReference>
<comment type="subcellular location">
    <subcellularLocation>
        <location evidence="1">Membrane</location>
    </subcellularLocation>
</comment>
<evidence type="ECO:0000256" key="4">
    <source>
        <dbReference type="SAM" id="Phobius"/>
    </source>
</evidence>
<protein>
    <submittedName>
        <fullName evidence="6">Flagellar motor protein MotB</fullName>
    </submittedName>
</protein>
<comment type="caution">
    <text evidence="6">The sequence shown here is derived from an EMBL/GenBank/DDBJ whole genome shotgun (WGS) entry which is preliminary data.</text>
</comment>
<evidence type="ECO:0000259" key="5">
    <source>
        <dbReference type="PROSITE" id="PS51123"/>
    </source>
</evidence>
<keyword evidence="2 3" id="KW-0472">Membrane</keyword>
<keyword evidence="6" id="KW-0966">Cell projection</keyword>
<dbReference type="EMBL" id="PVNO01000022">
    <property type="protein sequence ID" value="PRO69747.1"/>
    <property type="molecule type" value="Genomic_DNA"/>
</dbReference>
<dbReference type="InterPro" id="IPR006665">
    <property type="entry name" value="OmpA-like"/>
</dbReference>
<evidence type="ECO:0000256" key="1">
    <source>
        <dbReference type="ARBA" id="ARBA00004370"/>
    </source>
</evidence>
<dbReference type="SUPFAM" id="SSF103088">
    <property type="entry name" value="OmpA-like"/>
    <property type="match status" value="1"/>
</dbReference>
<keyword evidence="4" id="KW-0812">Transmembrane</keyword>
<name>A0ABX5CS64_9ALTE</name>